<dbReference type="PROSITE" id="PS51918">
    <property type="entry name" value="RADICAL_SAM"/>
    <property type="match status" value="1"/>
</dbReference>
<evidence type="ECO:0000256" key="5">
    <source>
        <dbReference type="ARBA" id="ARBA00023014"/>
    </source>
</evidence>
<dbReference type="AlphaFoldDB" id="A0A497XLL2"/>
<dbReference type="SFLD" id="SFLDG01082">
    <property type="entry name" value="B12-binding_domain_containing"/>
    <property type="match status" value="1"/>
</dbReference>
<dbReference type="SFLD" id="SFLDG01123">
    <property type="entry name" value="methyltransferase_(Class_B)"/>
    <property type="match status" value="1"/>
</dbReference>
<name>A0A497XLL2_9PROT</name>
<dbReference type="GO" id="GO:0046872">
    <property type="term" value="F:metal ion binding"/>
    <property type="evidence" value="ECO:0007669"/>
    <property type="project" value="UniProtKB-KW"/>
</dbReference>
<dbReference type="InterPro" id="IPR051198">
    <property type="entry name" value="BchE-like"/>
</dbReference>
<dbReference type="GO" id="GO:0003824">
    <property type="term" value="F:catalytic activity"/>
    <property type="evidence" value="ECO:0007669"/>
    <property type="project" value="InterPro"/>
</dbReference>
<dbReference type="InterPro" id="IPR034466">
    <property type="entry name" value="Methyltransferase_Class_B"/>
</dbReference>
<proteinExistence type="predicted"/>
<evidence type="ECO:0000313" key="8">
    <source>
        <dbReference type="Proteomes" id="UP000268908"/>
    </source>
</evidence>
<dbReference type="GO" id="GO:0051539">
    <property type="term" value="F:4 iron, 4 sulfur cluster binding"/>
    <property type="evidence" value="ECO:0007669"/>
    <property type="project" value="UniProtKB-KW"/>
</dbReference>
<dbReference type="CDD" id="cd01335">
    <property type="entry name" value="Radical_SAM"/>
    <property type="match status" value="1"/>
</dbReference>
<dbReference type="GO" id="GO:0005829">
    <property type="term" value="C:cytosol"/>
    <property type="evidence" value="ECO:0007669"/>
    <property type="project" value="TreeGrafter"/>
</dbReference>
<dbReference type="SUPFAM" id="SSF102114">
    <property type="entry name" value="Radical SAM enzymes"/>
    <property type="match status" value="1"/>
</dbReference>
<dbReference type="InterPro" id="IPR007197">
    <property type="entry name" value="rSAM"/>
</dbReference>
<evidence type="ECO:0000256" key="1">
    <source>
        <dbReference type="ARBA" id="ARBA00001966"/>
    </source>
</evidence>
<dbReference type="OrthoDB" id="9801424at2"/>
<dbReference type="Proteomes" id="UP000268908">
    <property type="component" value="Unassembled WGS sequence"/>
</dbReference>
<dbReference type="InterPro" id="IPR006638">
    <property type="entry name" value="Elp3/MiaA/NifB-like_rSAM"/>
</dbReference>
<evidence type="ECO:0000256" key="3">
    <source>
        <dbReference type="ARBA" id="ARBA00022723"/>
    </source>
</evidence>
<gene>
    <name evidence="7" type="ORF">DFR35_0855</name>
</gene>
<organism evidence="7 8">
    <name type="scientific">Sulfurisoma sediminicola</name>
    <dbReference type="NCBI Taxonomy" id="1381557"/>
    <lineage>
        <taxon>Bacteria</taxon>
        <taxon>Pseudomonadati</taxon>
        <taxon>Pseudomonadota</taxon>
        <taxon>Betaproteobacteria</taxon>
        <taxon>Nitrosomonadales</taxon>
        <taxon>Sterolibacteriaceae</taxon>
        <taxon>Sulfurisoma</taxon>
    </lineage>
</organism>
<evidence type="ECO:0000256" key="4">
    <source>
        <dbReference type="ARBA" id="ARBA00023004"/>
    </source>
</evidence>
<dbReference type="SFLD" id="SFLDS00029">
    <property type="entry name" value="Radical_SAM"/>
    <property type="match status" value="1"/>
</dbReference>
<dbReference type="Pfam" id="PF04055">
    <property type="entry name" value="Radical_SAM"/>
    <property type="match status" value="1"/>
</dbReference>
<evidence type="ECO:0000256" key="2">
    <source>
        <dbReference type="ARBA" id="ARBA00022691"/>
    </source>
</evidence>
<keyword evidence="8" id="KW-1185">Reference proteome</keyword>
<evidence type="ECO:0000259" key="6">
    <source>
        <dbReference type="PROSITE" id="PS51918"/>
    </source>
</evidence>
<dbReference type="InterPro" id="IPR058240">
    <property type="entry name" value="rSAM_sf"/>
</dbReference>
<keyword evidence="3" id="KW-0479">Metal-binding</keyword>
<comment type="cofactor">
    <cofactor evidence="1">
        <name>[4Fe-4S] cluster</name>
        <dbReference type="ChEBI" id="CHEBI:49883"/>
    </cofactor>
</comment>
<protein>
    <submittedName>
        <fullName evidence="7">Radical SAM superfamily enzyme YgiQ (UPF0313 family)</fullName>
    </submittedName>
</protein>
<dbReference type="SMART" id="SM00729">
    <property type="entry name" value="Elp3"/>
    <property type="match status" value="1"/>
</dbReference>
<dbReference type="PANTHER" id="PTHR43409">
    <property type="entry name" value="ANAEROBIC MAGNESIUM-PROTOPORPHYRIN IX MONOMETHYL ESTER CYCLASE-RELATED"/>
    <property type="match status" value="1"/>
</dbReference>
<dbReference type="InterPro" id="IPR023404">
    <property type="entry name" value="rSAM_horseshoe"/>
</dbReference>
<evidence type="ECO:0000313" key="7">
    <source>
        <dbReference type="EMBL" id="RLJ68297.1"/>
    </source>
</evidence>
<keyword evidence="5" id="KW-0411">Iron-sulfur</keyword>
<comment type="caution">
    <text evidence="7">The sequence shown here is derived from an EMBL/GenBank/DDBJ whole genome shotgun (WGS) entry which is preliminary data.</text>
</comment>
<dbReference type="RefSeq" id="WP_121240212.1">
    <property type="nucleotide sequence ID" value="NZ_BHVV01000002.1"/>
</dbReference>
<keyword evidence="2" id="KW-0949">S-adenosyl-L-methionine</keyword>
<accession>A0A497XLL2</accession>
<keyword evidence="4" id="KW-0408">Iron</keyword>
<sequence>MSNAARSILYVRLPVWKIWPGGVVYVADFIHKQRPGIRQEILDLALIPPPSRGAELKRRLLEFRPDVVAFSWRNMQTFGPHPENDALDVVMNFDHSPKPWRRIKAAWQAIGIIRDYAVARLRNFAWFRLARQLLPESRIVVGGTAVSIFGKYVAEKCPSDTVVVVGEGEEAMLSIVDGFNDPAGNHYYKDSSGRVSHHPAEESFDLSRLTAVDFGYVESIFPGFRDYLGGTIGVHTKRGCPFQCHFCLYNKIEGGRQRYRDPAEVAKEIETLEKVYGVKDIWFTDAQFCSTRRSMKHVEHILDEMLARQVKVRWTGYLRLNYLTPEVARKMLASGLTSIDLSFTGTQDIIDSLTLGYDLEQQMAAFRLFKDAAVEGWDKQKIKLYMPLNAPGETPDTLRATMARIRELYEMFGRDNVLPFIFFIGVQPNTPIEEKLLASGYLPRGYDPLTLNPFTIKKLLYNPKPLGAMIGRAYLEALECSSKLDEGANVEGDYVGRATMEILERKLNESFPTPYRQRRLFSLQTVVTPQGTDT</sequence>
<dbReference type="Gene3D" id="3.80.30.20">
    <property type="entry name" value="tm_1862 like domain"/>
    <property type="match status" value="1"/>
</dbReference>
<reference evidence="7 8" key="1">
    <citation type="submission" date="2018-10" db="EMBL/GenBank/DDBJ databases">
        <title>Genomic Encyclopedia of Type Strains, Phase IV (KMG-IV): sequencing the most valuable type-strain genomes for metagenomic binning, comparative biology and taxonomic classification.</title>
        <authorList>
            <person name="Goeker M."/>
        </authorList>
    </citation>
    <scope>NUCLEOTIDE SEQUENCE [LARGE SCALE GENOMIC DNA]</scope>
    <source>
        <strain evidence="7 8">DSM 26916</strain>
    </source>
</reference>
<feature type="domain" description="Radical SAM core" evidence="6">
    <location>
        <begin position="226"/>
        <end position="452"/>
    </location>
</feature>
<dbReference type="EMBL" id="RCCI01000004">
    <property type="protein sequence ID" value="RLJ68297.1"/>
    <property type="molecule type" value="Genomic_DNA"/>
</dbReference>
<dbReference type="PANTHER" id="PTHR43409:SF16">
    <property type="entry name" value="SLR0320 PROTEIN"/>
    <property type="match status" value="1"/>
</dbReference>